<evidence type="ECO:0000259" key="2">
    <source>
        <dbReference type="Pfam" id="PF14200"/>
    </source>
</evidence>
<feature type="compositionally biased region" description="Polar residues" evidence="1">
    <location>
        <begin position="69"/>
        <end position="82"/>
    </location>
</feature>
<feature type="compositionally biased region" description="Pro residues" evidence="1">
    <location>
        <begin position="94"/>
        <end position="103"/>
    </location>
</feature>
<dbReference type="Gene3D" id="2.80.10.50">
    <property type="match status" value="1"/>
</dbReference>
<protein>
    <recommendedName>
        <fullName evidence="2">Ricin B lectin domain-containing protein</fullName>
    </recommendedName>
</protein>
<dbReference type="InterPro" id="IPR000772">
    <property type="entry name" value="Ricin_B_lectin"/>
</dbReference>
<evidence type="ECO:0000313" key="3">
    <source>
        <dbReference type="EMBL" id="RSM86226.1"/>
    </source>
</evidence>
<sequence>MLAGVVAAIAATTLAVIVADSDDRASGIVVPVPDSTESSGLPAPSLTATEVAATELTVVMPSAAAPPETYQQPVHSAQQQAPASRVTNPTPTTNSPPPQPPTGQEPVPARFDPSASFRIVNHVNSLALDSGGWVQPGTAMKLWESGSPSTNLQFQLVETGGGYYRLVNRTNGLAVDGRAANTAGSWVGQRWWDASPALQWMPVEVGNGLFTLTNRATGFLLDGAGRGTQMGAPAKQWPPTGSQNQLWRIVRV</sequence>
<dbReference type="CDD" id="cd00161">
    <property type="entry name" value="beta-trefoil_Ricin-like"/>
    <property type="match status" value="1"/>
</dbReference>
<feature type="domain" description="Ricin B lectin" evidence="2">
    <location>
        <begin position="151"/>
        <end position="237"/>
    </location>
</feature>
<feature type="region of interest" description="Disordered" evidence="1">
    <location>
        <begin position="67"/>
        <end position="111"/>
    </location>
</feature>
<evidence type="ECO:0000256" key="1">
    <source>
        <dbReference type="SAM" id="MobiDB-lite"/>
    </source>
</evidence>
<name>A0A428ZDV3_KIBAR</name>
<gene>
    <name evidence="3" type="ORF">DMH04_13685</name>
</gene>
<dbReference type="Proteomes" id="UP000287547">
    <property type="component" value="Unassembled WGS sequence"/>
</dbReference>
<dbReference type="InterPro" id="IPR035992">
    <property type="entry name" value="Ricin_B-like_lectins"/>
</dbReference>
<reference evidence="3 4" key="1">
    <citation type="submission" date="2018-05" db="EMBL/GenBank/DDBJ databases">
        <title>Evolution of GPA BGCs.</title>
        <authorList>
            <person name="Waglechner N."/>
            <person name="Wright G.D."/>
        </authorList>
    </citation>
    <scope>NUCLEOTIDE SEQUENCE [LARGE SCALE GENOMIC DNA]</scope>
    <source>
        <strain evidence="3 4">A82846</strain>
    </source>
</reference>
<dbReference type="SUPFAM" id="SSF50370">
    <property type="entry name" value="Ricin B-like lectins"/>
    <property type="match status" value="1"/>
</dbReference>
<dbReference type="AlphaFoldDB" id="A0A428ZDV3"/>
<accession>A0A428ZDV3</accession>
<organism evidence="3 4">
    <name type="scientific">Kibdelosporangium aridum</name>
    <dbReference type="NCBI Taxonomy" id="2030"/>
    <lineage>
        <taxon>Bacteria</taxon>
        <taxon>Bacillati</taxon>
        <taxon>Actinomycetota</taxon>
        <taxon>Actinomycetes</taxon>
        <taxon>Pseudonocardiales</taxon>
        <taxon>Pseudonocardiaceae</taxon>
        <taxon>Kibdelosporangium</taxon>
    </lineage>
</organism>
<evidence type="ECO:0000313" key="4">
    <source>
        <dbReference type="Proteomes" id="UP000287547"/>
    </source>
</evidence>
<proteinExistence type="predicted"/>
<comment type="caution">
    <text evidence="3">The sequence shown here is derived from an EMBL/GenBank/DDBJ whole genome shotgun (WGS) entry which is preliminary data.</text>
</comment>
<dbReference type="Pfam" id="PF14200">
    <property type="entry name" value="RicinB_lectin_2"/>
    <property type="match status" value="1"/>
</dbReference>
<dbReference type="EMBL" id="QHKI01000009">
    <property type="protein sequence ID" value="RSM86226.1"/>
    <property type="molecule type" value="Genomic_DNA"/>
</dbReference>